<proteinExistence type="predicted"/>
<evidence type="ECO:0000313" key="11">
    <source>
        <dbReference type="EMBL" id="GIQ88420.1"/>
    </source>
</evidence>
<dbReference type="OrthoDB" id="248923at2759"/>
<dbReference type="Gene3D" id="1.10.510.10">
    <property type="entry name" value="Transferase(Phosphotransferase) domain 1"/>
    <property type="match status" value="1"/>
</dbReference>
<dbReference type="InterPro" id="IPR008271">
    <property type="entry name" value="Ser/Thr_kinase_AS"/>
</dbReference>
<keyword evidence="2" id="KW-0723">Serine/threonine-protein kinase</keyword>
<dbReference type="InterPro" id="IPR011009">
    <property type="entry name" value="Kinase-like_dom_sf"/>
</dbReference>
<evidence type="ECO:0000256" key="5">
    <source>
        <dbReference type="ARBA" id="ARBA00022777"/>
    </source>
</evidence>
<dbReference type="GO" id="GO:0004674">
    <property type="term" value="F:protein serine/threonine kinase activity"/>
    <property type="evidence" value="ECO:0007669"/>
    <property type="project" value="UniProtKB-KW"/>
</dbReference>
<keyword evidence="12" id="KW-1185">Reference proteome</keyword>
<comment type="caution">
    <text evidence="11">The sequence shown here is derived from an EMBL/GenBank/DDBJ whole genome shotgun (WGS) entry which is preliminary data.</text>
</comment>
<keyword evidence="3" id="KW-0808">Transferase</keyword>
<feature type="region of interest" description="Disordered" evidence="9">
    <location>
        <begin position="436"/>
        <end position="456"/>
    </location>
</feature>
<organism evidence="11 12">
    <name type="scientific">Kipferlia bialata</name>
    <dbReference type="NCBI Taxonomy" id="797122"/>
    <lineage>
        <taxon>Eukaryota</taxon>
        <taxon>Metamonada</taxon>
        <taxon>Carpediemonas-like organisms</taxon>
        <taxon>Kipferlia</taxon>
    </lineage>
</organism>
<gene>
    <name evidence="11" type="ORF">KIPB_010666</name>
</gene>
<dbReference type="SMART" id="SM00220">
    <property type="entry name" value="S_TKc"/>
    <property type="match status" value="1"/>
</dbReference>
<comment type="catalytic activity">
    <reaction evidence="7">
        <text>L-threonyl-[protein] + ATP = O-phospho-L-threonyl-[protein] + ADP + H(+)</text>
        <dbReference type="Rhea" id="RHEA:46608"/>
        <dbReference type="Rhea" id="RHEA-COMP:11060"/>
        <dbReference type="Rhea" id="RHEA-COMP:11605"/>
        <dbReference type="ChEBI" id="CHEBI:15378"/>
        <dbReference type="ChEBI" id="CHEBI:30013"/>
        <dbReference type="ChEBI" id="CHEBI:30616"/>
        <dbReference type="ChEBI" id="CHEBI:61977"/>
        <dbReference type="ChEBI" id="CHEBI:456216"/>
        <dbReference type="EC" id="2.7.11.1"/>
    </reaction>
</comment>
<feature type="compositionally biased region" description="Basic and acidic residues" evidence="9">
    <location>
        <begin position="253"/>
        <end position="262"/>
    </location>
</feature>
<dbReference type="PANTHER" id="PTHR44899:SF7">
    <property type="entry name" value="NIMA-RELATED KINASE"/>
    <property type="match status" value="1"/>
</dbReference>
<keyword evidence="5" id="KW-0418">Kinase</keyword>
<dbReference type="EC" id="2.7.11.1" evidence="1"/>
<evidence type="ECO:0000256" key="9">
    <source>
        <dbReference type="SAM" id="MobiDB-lite"/>
    </source>
</evidence>
<evidence type="ECO:0000256" key="4">
    <source>
        <dbReference type="ARBA" id="ARBA00022741"/>
    </source>
</evidence>
<dbReference type="PROSITE" id="PS50011">
    <property type="entry name" value="PROTEIN_KINASE_DOM"/>
    <property type="match status" value="1"/>
</dbReference>
<keyword evidence="4" id="KW-0547">Nucleotide-binding</keyword>
<dbReference type="SUPFAM" id="SSF56112">
    <property type="entry name" value="Protein kinase-like (PK-like)"/>
    <property type="match status" value="1"/>
</dbReference>
<sequence>AIAETYALAKLSSPHVTRYYDSFLEPQSTLNIVMEYCSNGTIADLIKARNGRALGEDVIWALFIQLLQGMAHIHSNRVIHRDIKPLNLFLDKDNRIKIGDLGVAKLLEEESFAQTLVGSPYYLAPELCRNAKYNARSDMWSLGVTLYEMMTFTHPFKAHNQVALIMKILRDKVPRIEQAGVTVRYSRGLVSVCYSLLSKDPLQRPTAQALLQDPTVMSAGARLGLIEGLAPKATRGPTPSGRIRTPSRASRVQGEKDRERARSRGVSRGRQGGERSGSAGSTYRTRRESGTTGSSGVRASPSRGPKKTPTPPAARQVRPKSGPRRTPSSARRRLGKLHQPSNHQLEMGRGRERERRQREAARPRVSSGPGTQRERGVGVQRVVKTPPSISAGRTPGTRGGEMVVRSVSMARKVEVQQPGSGNKTPQSQLKTLMMSTSCSPISETPLTYSERMGTSY</sequence>
<dbReference type="Proteomes" id="UP000265618">
    <property type="component" value="Unassembled WGS sequence"/>
</dbReference>
<protein>
    <recommendedName>
        <fullName evidence="1">non-specific serine/threonine protein kinase</fullName>
        <ecNumber evidence="1">2.7.11.1</ecNumber>
    </recommendedName>
</protein>
<dbReference type="Pfam" id="PF00069">
    <property type="entry name" value="Pkinase"/>
    <property type="match status" value="1"/>
</dbReference>
<evidence type="ECO:0000256" key="1">
    <source>
        <dbReference type="ARBA" id="ARBA00012513"/>
    </source>
</evidence>
<evidence type="ECO:0000313" key="12">
    <source>
        <dbReference type="Proteomes" id="UP000265618"/>
    </source>
</evidence>
<comment type="catalytic activity">
    <reaction evidence="8">
        <text>L-seryl-[protein] + ATP = O-phospho-L-seryl-[protein] + ADP + H(+)</text>
        <dbReference type="Rhea" id="RHEA:17989"/>
        <dbReference type="Rhea" id="RHEA-COMP:9863"/>
        <dbReference type="Rhea" id="RHEA-COMP:11604"/>
        <dbReference type="ChEBI" id="CHEBI:15378"/>
        <dbReference type="ChEBI" id="CHEBI:29999"/>
        <dbReference type="ChEBI" id="CHEBI:30616"/>
        <dbReference type="ChEBI" id="CHEBI:83421"/>
        <dbReference type="ChEBI" id="CHEBI:456216"/>
        <dbReference type="EC" id="2.7.11.1"/>
    </reaction>
</comment>
<name>A0A9K3D674_9EUKA</name>
<evidence type="ECO:0000256" key="7">
    <source>
        <dbReference type="ARBA" id="ARBA00047899"/>
    </source>
</evidence>
<evidence type="ECO:0000256" key="8">
    <source>
        <dbReference type="ARBA" id="ARBA00048679"/>
    </source>
</evidence>
<evidence type="ECO:0000256" key="2">
    <source>
        <dbReference type="ARBA" id="ARBA00022527"/>
    </source>
</evidence>
<dbReference type="EMBL" id="BDIP01004057">
    <property type="protein sequence ID" value="GIQ88420.1"/>
    <property type="molecule type" value="Genomic_DNA"/>
</dbReference>
<dbReference type="InterPro" id="IPR000719">
    <property type="entry name" value="Prot_kinase_dom"/>
</dbReference>
<dbReference type="PANTHER" id="PTHR44899">
    <property type="entry name" value="CAMK FAMILY PROTEIN KINASE"/>
    <property type="match status" value="1"/>
</dbReference>
<feature type="region of interest" description="Disordered" evidence="9">
    <location>
        <begin position="228"/>
        <end position="381"/>
    </location>
</feature>
<feature type="compositionally biased region" description="Basic and acidic residues" evidence="9">
    <location>
        <begin position="346"/>
        <end position="362"/>
    </location>
</feature>
<dbReference type="InterPro" id="IPR051131">
    <property type="entry name" value="NEK_Ser/Thr_kinase_NIMA"/>
</dbReference>
<dbReference type="GO" id="GO:0005524">
    <property type="term" value="F:ATP binding"/>
    <property type="evidence" value="ECO:0007669"/>
    <property type="project" value="UniProtKB-KW"/>
</dbReference>
<evidence type="ECO:0000256" key="6">
    <source>
        <dbReference type="ARBA" id="ARBA00022840"/>
    </source>
</evidence>
<keyword evidence="6" id="KW-0067">ATP-binding</keyword>
<feature type="domain" description="Protein kinase" evidence="10">
    <location>
        <begin position="1"/>
        <end position="216"/>
    </location>
</feature>
<reference evidence="11 12" key="1">
    <citation type="journal article" date="2018" name="PLoS ONE">
        <title>The draft genome of Kipferlia bialata reveals reductive genome evolution in fornicate parasites.</title>
        <authorList>
            <person name="Tanifuji G."/>
            <person name="Takabayashi S."/>
            <person name="Kume K."/>
            <person name="Takagi M."/>
            <person name="Nakayama T."/>
            <person name="Kamikawa R."/>
            <person name="Inagaki Y."/>
            <person name="Hashimoto T."/>
        </authorList>
    </citation>
    <scope>NUCLEOTIDE SEQUENCE [LARGE SCALE GENOMIC DNA]</scope>
    <source>
        <strain evidence="11">NY0173</strain>
    </source>
</reference>
<dbReference type="PROSITE" id="PS00108">
    <property type="entry name" value="PROTEIN_KINASE_ST"/>
    <property type="match status" value="1"/>
</dbReference>
<evidence type="ECO:0000256" key="3">
    <source>
        <dbReference type="ARBA" id="ARBA00022679"/>
    </source>
</evidence>
<accession>A0A9K3D674</accession>
<evidence type="ECO:0000259" key="10">
    <source>
        <dbReference type="PROSITE" id="PS50011"/>
    </source>
</evidence>
<feature type="non-terminal residue" evidence="11">
    <location>
        <position position="1"/>
    </location>
</feature>
<dbReference type="AlphaFoldDB" id="A0A9K3D674"/>